<protein>
    <submittedName>
        <fullName evidence="2">Uncharacterized protein</fullName>
    </submittedName>
</protein>
<gene>
    <name evidence="2" type="ORF">BE221DRAFT_77652</name>
</gene>
<organism evidence="2">
    <name type="scientific">Ostreococcus tauri</name>
    <name type="common">Marine green alga</name>
    <dbReference type="NCBI Taxonomy" id="70448"/>
    <lineage>
        <taxon>Eukaryota</taxon>
        <taxon>Viridiplantae</taxon>
        <taxon>Chlorophyta</taxon>
        <taxon>Mamiellophyceae</taxon>
        <taxon>Mamiellales</taxon>
        <taxon>Bathycoccaceae</taxon>
        <taxon>Ostreococcus</taxon>
    </lineage>
</organism>
<accession>A0A1Y5I8Y2</accession>
<evidence type="ECO:0000256" key="1">
    <source>
        <dbReference type="SAM" id="MobiDB-lite"/>
    </source>
</evidence>
<sequence>MTPPRPGRVASRPRRHPPATRCVARTSYTHTAPCASLRVITPRDAQAPSRAWTRSINPRACPFEESRLVDVIRRVDRG</sequence>
<feature type="region of interest" description="Disordered" evidence="1">
    <location>
        <begin position="1"/>
        <end position="20"/>
    </location>
</feature>
<proteinExistence type="predicted"/>
<reference evidence="2" key="1">
    <citation type="submission" date="2017-04" db="EMBL/GenBank/DDBJ databases">
        <title>Population genomics of picophytoplankton unveils novel chromosome hypervariability.</title>
        <authorList>
            <consortium name="DOE Joint Genome Institute"/>
            <person name="Blanc-Mathieu R."/>
            <person name="Krasovec M."/>
            <person name="Hebrard M."/>
            <person name="Yau S."/>
            <person name="Desgranges E."/>
            <person name="Martin J."/>
            <person name="Schackwitz W."/>
            <person name="Kuo A."/>
            <person name="Salin G."/>
            <person name="Donnadieu C."/>
            <person name="Desdevises Y."/>
            <person name="Sanchez-Ferandin S."/>
            <person name="Moreau H."/>
            <person name="Rivals E."/>
            <person name="Grigoriev I.V."/>
            <person name="Grimsley N."/>
            <person name="Eyre-Walker A."/>
            <person name="Piganeau G."/>
        </authorList>
    </citation>
    <scope>NUCLEOTIDE SEQUENCE [LARGE SCALE GENOMIC DNA]</scope>
    <source>
        <strain evidence="2">RCC 1115</strain>
    </source>
</reference>
<dbReference type="EMBL" id="KZ155791">
    <property type="protein sequence ID" value="OUS45147.1"/>
    <property type="molecule type" value="Genomic_DNA"/>
</dbReference>
<evidence type="ECO:0000313" key="2">
    <source>
        <dbReference type="EMBL" id="OUS45147.1"/>
    </source>
</evidence>
<name>A0A1Y5I8Y2_OSTTA</name>
<dbReference type="Proteomes" id="UP000195557">
    <property type="component" value="Unassembled WGS sequence"/>
</dbReference>
<dbReference type="AlphaFoldDB" id="A0A1Y5I8Y2"/>